<dbReference type="EMBL" id="JAYLAA010000018">
    <property type="protein sequence ID" value="MEC3875057.1"/>
    <property type="molecule type" value="Genomic_DNA"/>
</dbReference>
<gene>
    <name evidence="1" type="ORF">SOP96_04960</name>
</gene>
<organism evidence="1 2">
    <name type="scientific">Chryseobacterium salviniae</name>
    <dbReference type="NCBI Taxonomy" id="3101750"/>
    <lineage>
        <taxon>Bacteria</taxon>
        <taxon>Pseudomonadati</taxon>
        <taxon>Bacteroidota</taxon>
        <taxon>Flavobacteriia</taxon>
        <taxon>Flavobacteriales</taxon>
        <taxon>Weeksellaceae</taxon>
        <taxon>Chryseobacterium group</taxon>
        <taxon>Chryseobacterium</taxon>
    </lineage>
</organism>
<protein>
    <submittedName>
        <fullName evidence="1">Uncharacterized protein</fullName>
    </submittedName>
</protein>
<evidence type="ECO:0000313" key="2">
    <source>
        <dbReference type="Proteomes" id="UP001348397"/>
    </source>
</evidence>
<name>A0ABU6HPT0_9FLAO</name>
<dbReference type="Proteomes" id="UP001348397">
    <property type="component" value="Unassembled WGS sequence"/>
</dbReference>
<comment type="caution">
    <text evidence="1">The sequence shown here is derived from an EMBL/GenBank/DDBJ whole genome shotgun (WGS) entry which is preliminary data.</text>
</comment>
<keyword evidence="2" id="KW-1185">Reference proteome</keyword>
<dbReference type="RefSeq" id="WP_326319939.1">
    <property type="nucleotide sequence ID" value="NZ_JAYLAA010000018.1"/>
</dbReference>
<accession>A0ABU6HPT0</accession>
<proteinExistence type="predicted"/>
<evidence type="ECO:0000313" key="1">
    <source>
        <dbReference type="EMBL" id="MEC3875057.1"/>
    </source>
</evidence>
<reference evidence="1 2" key="1">
    <citation type="submission" date="2024-01" db="EMBL/GenBank/DDBJ databases">
        <title>Chryseobacterium sp. T9W2-O.</title>
        <authorList>
            <person name="Maltman C."/>
        </authorList>
    </citation>
    <scope>NUCLEOTIDE SEQUENCE [LARGE SCALE GENOMIC DNA]</scope>
    <source>
        <strain evidence="1 2">T9W2-O</strain>
    </source>
</reference>
<sequence length="161" mass="16360">MKNIIILALLSIAGVFKSQVAIGKSTVTNSSVGLEFGTEVRGIRLPLVTDASAMAASNGSLVFDTATGSFRYYANNTWSTATAGGQTGGAPTGADTGGVIIGASSSSSTGALIIESSSRALVLPQAPLIDQRSLTGVKGLAVWDPAAKAVAVYDGVKWNFY</sequence>